<dbReference type="GO" id="GO:0005975">
    <property type="term" value="P:carbohydrate metabolic process"/>
    <property type="evidence" value="ECO:0007669"/>
    <property type="project" value="InterPro"/>
</dbReference>
<dbReference type="AlphaFoldDB" id="A0A1W6K509"/>
<evidence type="ECO:0000256" key="1">
    <source>
        <dbReference type="SAM" id="MobiDB-lite"/>
    </source>
</evidence>
<proteinExistence type="predicted"/>
<dbReference type="Proteomes" id="UP000193100">
    <property type="component" value="Chromosome"/>
</dbReference>
<sequence length="183" mass="20100">MVNDMIRPFKWAGVLILAAFSTATFAAPCDPEENTWIPSRYYPPGQAVFHQGDWYQSRELHEGKTPGADFEWERLASVPDCGVGRDDSNVAERKSEGGLNRQPQAPTDAGQPPVKASNERPQACKEPGRWSFGGSYTVGQMAIHEGQTYRAIRPSNGQMPGMSQPPHWQPVDDPCSNGAENAN</sequence>
<dbReference type="EMBL" id="CP020931">
    <property type="protein sequence ID" value="ARM82452.1"/>
    <property type="molecule type" value="Genomic_DNA"/>
</dbReference>
<evidence type="ECO:0000313" key="4">
    <source>
        <dbReference type="Proteomes" id="UP000193100"/>
    </source>
</evidence>
<gene>
    <name evidence="3" type="ORF">MARSALSMR5_00351</name>
</gene>
<organism evidence="3 4">
    <name type="scientific">Marinobacter salarius</name>
    <dbReference type="NCBI Taxonomy" id="1420917"/>
    <lineage>
        <taxon>Bacteria</taxon>
        <taxon>Pseudomonadati</taxon>
        <taxon>Pseudomonadota</taxon>
        <taxon>Gammaproteobacteria</taxon>
        <taxon>Pseudomonadales</taxon>
        <taxon>Marinobacteraceae</taxon>
        <taxon>Marinobacter</taxon>
    </lineage>
</organism>
<protein>
    <submittedName>
        <fullName evidence="3">Carbohydrate-binding protein</fullName>
    </submittedName>
</protein>
<evidence type="ECO:0000313" key="3">
    <source>
        <dbReference type="EMBL" id="ARM82452.1"/>
    </source>
</evidence>
<dbReference type="SUPFAM" id="SSF51055">
    <property type="entry name" value="Carbohydrate binding domain"/>
    <property type="match status" value="1"/>
</dbReference>
<feature type="chain" id="PRO_5010852716" evidence="2">
    <location>
        <begin position="27"/>
        <end position="183"/>
    </location>
</feature>
<feature type="compositionally biased region" description="Basic and acidic residues" evidence="1">
    <location>
        <begin position="83"/>
        <end position="96"/>
    </location>
</feature>
<keyword evidence="2" id="KW-0732">Signal</keyword>
<evidence type="ECO:0000256" key="2">
    <source>
        <dbReference type="SAM" id="SignalP"/>
    </source>
</evidence>
<feature type="signal peptide" evidence="2">
    <location>
        <begin position="1"/>
        <end position="26"/>
    </location>
</feature>
<accession>A0A1W6K509</accession>
<dbReference type="GO" id="GO:0005576">
    <property type="term" value="C:extracellular region"/>
    <property type="evidence" value="ECO:0007669"/>
    <property type="project" value="InterPro"/>
</dbReference>
<dbReference type="InterPro" id="IPR036573">
    <property type="entry name" value="CBM_sf_5/12"/>
</dbReference>
<name>A0A1W6K509_9GAMM</name>
<reference evidence="3 4" key="1">
    <citation type="submission" date="2017-04" db="EMBL/GenBank/DDBJ databases">
        <title>Genome Sequence of Marinobacter salarius strain SMR5 Isolated from a culture of the Diatom Skeletonema marinoi.</title>
        <authorList>
            <person name="Topel M."/>
            <person name="Pinder M.I.M."/>
            <person name="Johansson O.N."/>
            <person name="Kourtchenko O."/>
            <person name="Godhe A."/>
            <person name="Clarke A.K."/>
        </authorList>
    </citation>
    <scope>NUCLEOTIDE SEQUENCE [LARGE SCALE GENOMIC DNA]</scope>
    <source>
        <strain evidence="3 4">SMR5</strain>
    </source>
</reference>
<dbReference type="GO" id="GO:0004553">
    <property type="term" value="F:hydrolase activity, hydrolyzing O-glycosyl compounds"/>
    <property type="evidence" value="ECO:0007669"/>
    <property type="project" value="InterPro"/>
</dbReference>
<feature type="region of interest" description="Disordered" evidence="1">
    <location>
        <begin position="79"/>
        <end position="131"/>
    </location>
</feature>
<feature type="region of interest" description="Disordered" evidence="1">
    <location>
        <begin position="147"/>
        <end position="183"/>
    </location>
</feature>
<dbReference type="GO" id="GO:0030246">
    <property type="term" value="F:carbohydrate binding"/>
    <property type="evidence" value="ECO:0007669"/>
    <property type="project" value="InterPro"/>
</dbReference>